<dbReference type="InterPro" id="IPR050718">
    <property type="entry name" value="ApaG-like"/>
</dbReference>
<evidence type="ECO:0000313" key="3">
    <source>
        <dbReference type="EMBL" id="VAW93829.1"/>
    </source>
</evidence>
<dbReference type="InterPro" id="IPR023065">
    <property type="entry name" value="Uncharacterised_ApaG"/>
</dbReference>
<dbReference type="NCBIfam" id="NF003967">
    <property type="entry name" value="PRK05461.1"/>
    <property type="match status" value="1"/>
</dbReference>
<dbReference type="PANTHER" id="PTHR47191:SF2">
    <property type="entry name" value="OS05G0170800 PROTEIN"/>
    <property type="match status" value="1"/>
</dbReference>
<sequence length="134" mass="14789">MQASPFNMTQSDAYNTTVSVETTYIPEQSDPDNERYAFAYTITIKNEGSVPAQLLTRHWIITDADGKSQEVRGEGVVGEQPHLNPGEGFQYTSGTLLDTPVGSMHGSYQMVADDGNKFECPIEPFTLSMPNKLH</sequence>
<protein>
    <recommendedName>
        <fullName evidence="1">Protein ApaG</fullName>
    </recommendedName>
</protein>
<feature type="domain" description="ApaG" evidence="2">
    <location>
        <begin position="10"/>
        <end position="134"/>
    </location>
</feature>
<evidence type="ECO:0000259" key="2">
    <source>
        <dbReference type="PROSITE" id="PS51087"/>
    </source>
</evidence>
<evidence type="ECO:0000256" key="1">
    <source>
        <dbReference type="ARBA" id="ARBA00017693"/>
    </source>
</evidence>
<dbReference type="Gene3D" id="2.60.40.1470">
    <property type="entry name" value="ApaG domain"/>
    <property type="match status" value="1"/>
</dbReference>
<accession>A0A3B1A6L2</accession>
<proteinExistence type="inferred from homology"/>
<dbReference type="SUPFAM" id="SSF110069">
    <property type="entry name" value="ApaG-like"/>
    <property type="match status" value="1"/>
</dbReference>
<dbReference type="HAMAP" id="MF_00791">
    <property type="entry name" value="ApaG"/>
    <property type="match status" value="1"/>
</dbReference>
<dbReference type="EMBL" id="UOFR01000023">
    <property type="protein sequence ID" value="VAW93829.1"/>
    <property type="molecule type" value="Genomic_DNA"/>
</dbReference>
<name>A0A3B1A6L2_9ZZZZ</name>
<gene>
    <name evidence="3" type="ORF">MNBD_GAMMA21-144</name>
</gene>
<organism evidence="3">
    <name type="scientific">hydrothermal vent metagenome</name>
    <dbReference type="NCBI Taxonomy" id="652676"/>
    <lineage>
        <taxon>unclassified sequences</taxon>
        <taxon>metagenomes</taxon>
        <taxon>ecological metagenomes</taxon>
    </lineage>
</organism>
<dbReference type="InterPro" id="IPR036767">
    <property type="entry name" value="ApaG_sf"/>
</dbReference>
<dbReference type="PROSITE" id="PS51087">
    <property type="entry name" value="APAG"/>
    <property type="match status" value="1"/>
</dbReference>
<dbReference type="InterPro" id="IPR007474">
    <property type="entry name" value="ApaG_domain"/>
</dbReference>
<dbReference type="PANTHER" id="PTHR47191">
    <property type="entry name" value="OS05G0170800 PROTEIN"/>
    <property type="match status" value="1"/>
</dbReference>
<dbReference type="Pfam" id="PF04379">
    <property type="entry name" value="DUF525"/>
    <property type="match status" value="1"/>
</dbReference>
<reference evidence="3" key="1">
    <citation type="submission" date="2018-06" db="EMBL/GenBank/DDBJ databases">
        <authorList>
            <person name="Zhirakovskaya E."/>
        </authorList>
    </citation>
    <scope>NUCLEOTIDE SEQUENCE</scope>
</reference>
<dbReference type="AlphaFoldDB" id="A0A3B1A6L2"/>